<comment type="catalytic activity">
    <reaction evidence="1">
        <text>a phosphate monoester + H2O = an alcohol + phosphate</text>
        <dbReference type="Rhea" id="RHEA:15017"/>
        <dbReference type="ChEBI" id="CHEBI:15377"/>
        <dbReference type="ChEBI" id="CHEBI:30879"/>
        <dbReference type="ChEBI" id="CHEBI:43474"/>
        <dbReference type="ChEBI" id="CHEBI:67140"/>
        <dbReference type="EC" id="3.1.3.2"/>
    </reaction>
</comment>
<name>F6F0K0_SPHCR</name>
<dbReference type="AlphaFoldDB" id="F6F0K0"/>
<keyword evidence="2" id="KW-0732">Signal</keyword>
<organism evidence="4 5">
    <name type="scientific">Sphingobium chlorophenolicum L-1</name>
    <dbReference type="NCBI Taxonomy" id="690566"/>
    <lineage>
        <taxon>Bacteria</taxon>
        <taxon>Pseudomonadati</taxon>
        <taxon>Pseudomonadota</taxon>
        <taxon>Alphaproteobacteria</taxon>
        <taxon>Sphingomonadales</taxon>
        <taxon>Sphingomonadaceae</taxon>
        <taxon>Sphingobium</taxon>
    </lineage>
</organism>
<feature type="signal peptide" evidence="2">
    <location>
        <begin position="1"/>
        <end position="23"/>
    </location>
</feature>
<dbReference type="EMBL" id="CP002798">
    <property type="protein sequence ID" value="AEG49438.1"/>
    <property type="molecule type" value="Genomic_DNA"/>
</dbReference>
<feature type="domain" description="Phosphatidic acid phosphatase type 2/haloperoxidase" evidence="3">
    <location>
        <begin position="121"/>
        <end position="235"/>
    </location>
</feature>
<evidence type="ECO:0000313" key="5">
    <source>
        <dbReference type="Proteomes" id="UP000007150"/>
    </source>
</evidence>
<dbReference type="Proteomes" id="UP000007150">
    <property type="component" value="Chromosome 1"/>
</dbReference>
<dbReference type="Pfam" id="PF01569">
    <property type="entry name" value="PAP2"/>
    <property type="match status" value="1"/>
</dbReference>
<dbReference type="InterPro" id="IPR000326">
    <property type="entry name" value="PAP2/HPO"/>
</dbReference>
<accession>F6F0K0</accession>
<evidence type="ECO:0000256" key="2">
    <source>
        <dbReference type="SAM" id="SignalP"/>
    </source>
</evidence>
<reference evidence="4 5" key="1">
    <citation type="submission" date="2011-05" db="EMBL/GenBank/DDBJ databases">
        <title>Complete sequence of chromosome 1 of Sphingobium chlorophenolicum L-1.</title>
        <authorList>
            <consortium name="US DOE Joint Genome Institute"/>
            <person name="Lucas S."/>
            <person name="Han J."/>
            <person name="Lapidus A."/>
            <person name="Cheng J.-F."/>
            <person name="Goodwin L."/>
            <person name="Pitluck S."/>
            <person name="Peters L."/>
            <person name="Daligault H."/>
            <person name="Han C."/>
            <person name="Tapia R."/>
            <person name="Land M."/>
            <person name="Hauser L."/>
            <person name="Kyrpides N."/>
            <person name="Ivanova N."/>
            <person name="Pagani I."/>
            <person name="Turner P."/>
            <person name="Copley S."/>
            <person name="Woyke T."/>
        </authorList>
    </citation>
    <scope>NUCLEOTIDE SEQUENCE [LARGE SCALE GENOMIC DNA]</scope>
    <source>
        <strain evidence="4 5">L-1</strain>
    </source>
</reference>
<protein>
    <recommendedName>
        <fullName evidence="1">Acid phosphatase</fullName>
        <ecNumber evidence="1">3.1.3.2</ecNumber>
    </recommendedName>
</protein>
<evidence type="ECO:0000313" key="4">
    <source>
        <dbReference type="EMBL" id="AEG49438.1"/>
    </source>
</evidence>
<evidence type="ECO:0000259" key="3">
    <source>
        <dbReference type="SMART" id="SM00014"/>
    </source>
</evidence>
<dbReference type="CDD" id="cd03397">
    <property type="entry name" value="PAP2_acid_phosphatase"/>
    <property type="match status" value="1"/>
</dbReference>
<sequence length="274" mass="28362" precursor="true">MRTMAFALAFLVLLPGCAATASAPPVAADTPPSIAQGTSPFPPGYLGGGALPGGLDLVPPPPAEGSAALARDKEGAAAAVTLRGSPRWDLATADADLHPGRPAAAFSCTAGFPIDKDHAPALDRLLGRAMVDLGMATGEVKKRYMRARPFMENGQPSCTPDREDVLRRDGSYPSGHSSIGYGTSLILAEILPDRAAALVARGRAFGDSRRICNAHWLSDIEEGRVVATATVMRLNADPSFAADLAAARAEAAKLRAQPAADMPDCAKEAQALAR</sequence>
<dbReference type="InterPro" id="IPR036938">
    <property type="entry name" value="PAP2/HPO_sf"/>
</dbReference>
<dbReference type="InterPro" id="IPR001011">
    <property type="entry name" value="Acid_Pase_classA_bac"/>
</dbReference>
<dbReference type="PRINTS" id="PR00483">
    <property type="entry name" value="BACPHPHTASE"/>
</dbReference>
<comment type="similarity">
    <text evidence="1">Belongs to the class A bacterial acid phosphatase family.</text>
</comment>
<dbReference type="GO" id="GO:0030288">
    <property type="term" value="C:outer membrane-bounded periplasmic space"/>
    <property type="evidence" value="ECO:0007669"/>
    <property type="project" value="InterPro"/>
</dbReference>
<dbReference type="PIRSF" id="PIRSF000897">
    <property type="entry name" value="Acid_Ptase_ClsA"/>
    <property type="match status" value="1"/>
</dbReference>
<dbReference type="SMART" id="SM00014">
    <property type="entry name" value="acidPPc"/>
    <property type="match status" value="1"/>
</dbReference>
<dbReference type="KEGG" id="sch:Sphch_1752"/>
<dbReference type="STRING" id="690566.Sphch_1752"/>
<dbReference type="Gene3D" id="1.20.144.10">
    <property type="entry name" value="Phosphatidic acid phosphatase type 2/haloperoxidase"/>
    <property type="match status" value="1"/>
</dbReference>
<feature type="chain" id="PRO_5003339641" description="Acid phosphatase" evidence="2">
    <location>
        <begin position="24"/>
        <end position="274"/>
    </location>
</feature>
<dbReference type="SUPFAM" id="SSF48317">
    <property type="entry name" value="Acid phosphatase/Vanadium-dependent haloperoxidase"/>
    <property type="match status" value="1"/>
</dbReference>
<dbReference type="EC" id="3.1.3.2" evidence="1"/>
<dbReference type="HOGENOM" id="CLU_079861_0_0_5"/>
<evidence type="ECO:0000256" key="1">
    <source>
        <dbReference type="PIRNR" id="PIRNR000897"/>
    </source>
</evidence>
<gene>
    <name evidence="4" type="ORF">Sphch_1752</name>
</gene>
<proteinExistence type="inferred from homology"/>
<dbReference type="GO" id="GO:0003993">
    <property type="term" value="F:acid phosphatase activity"/>
    <property type="evidence" value="ECO:0007669"/>
    <property type="project" value="UniProtKB-EC"/>
</dbReference>
<keyword evidence="1 4" id="KW-0378">Hydrolase</keyword>
<keyword evidence="5" id="KW-1185">Reference proteome</keyword>